<name>A0A2Z7D097_9LAMI</name>
<evidence type="ECO:0000313" key="1">
    <source>
        <dbReference type="EMBL" id="KZV50566.1"/>
    </source>
</evidence>
<organism evidence="1 2">
    <name type="scientific">Dorcoceras hygrometricum</name>
    <dbReference type="NCBI Taxonomy" id="472368"/>
    <lineage>
        <taxon>Eukaryota</taxon>
        <taxon>Viridiplantae</taxon>
        <taxon>Streptophyta</taxon>
        <taxon>Embryophyta</taxon>
        <taxon>Tracheophyta</taxon>
        <taxon>Spermatophyta</taxon>
        <taxon>Magnoliopsida</taxon>
        <taxon>eudicotyledons</taxon>
        <taxon>Gunneridae</taxon>
        <taxon>Pentapetalae</taxon>
        <taxon>asterids</taxon>
        <taxon>lamiids</taxon>
        <taxon>Lamiales</taxon>
        <taxon>Gesneriaceae</taxon>
        <taxon>Didymocarpoideae</taxon>
        <taxon>Trichosporeae</taxon>
        <taxon>Loxocarpinae</taxon>
        <taxon>Dorcoceras</taxon>
    </lineage>
</organism>
<dbReference type="Proteomes" id="UP000250235">
    <property type="component" value="Unassembled WGS sequence"/>
</dbReference>
<reference evidence="1 2" key="1">
    <citation type="journal article" date="2015" name="Proc. Natl. Acad. Sci. U.S.A.">
        <title>The resurrection genome of Boea hygrometrica: A blueprint for survival of dehydration.</title>
        <authorList>
            <person name="Xiao L."/>
            <person name="Yang G."/>
            <person name="Zhang L."/>
            <person name="Yang X."/>
            <person name="Zhao S."/>
            <person name="Ji Z."/>
            <person name="Zhou Q."/>
            <person name="Hu M."/>
            <person name="Wang Y."/>
            <person name="Chen M."/>
            <person name="Xu Y."/>
            <person name="Jin H."/>
            <person name="Xiao X."/>
            <person name="Hu G."/>
            <person name="Bao F."/>
            <person name="Hu Y."/>
            <person name="Wan P."/>
            <person name="Li L."/>
            <person name="Deng X."/>
            <person name="Kuang T."/>
            <person name="Xiang C."/>
            <person name="Zhu J.K."/>
            <person name="Oliver M.J."/>
            <person name="He Y."/>
        </authorList>
    </citation>
    <scope>NUCLEOTIDE SEQUENCE [LARGE SCALE GENOMIC DNA]</scope>
    <source>
        <strain evidence="2">cv. XS01</strain>
    </source>
</reference>
<keyword evidence="2" id="KW-1185">Reference proteome</keyword>
<gene>
    <name evidence="1" type="ORF">F511_29684</name>
</gene>
<accession>A0A2Z7D097</accession>
<feature type="non-terminal residue" evidence="1">
    <location>
        <position position="1"/>
    </location>
</feature>
<dbReference type="EMBL" id="KQ992377">
    <property type="protein sequence ID" value="KZV50566.1"/>
    <property type="molecule type" value="Genomic_DNA"/>
</dbReference>
<dbReference type="OrthoDB" id="1892195at2759"/>
<dbReference type="AlphaFoldDB" id="A0A2Z7D097"/>
<proteinExistence type="predicted"/>
<sequence>SVELEIEKLRGKLNVSAKELVNGLKEISPNARIGIKRMGDLHSKSFHEVVKKMRS</sequence>
<protein>
    <submittedName>
        <fullName evidence="1">XH/XS domain-containing protein isoform 5</fullName>
    </submittedName>
</protein>
<evidence type="ECO:0000313" key="2">
    <source>
        <dbReference type="Proteomes" id="UP000250235"/>
    </source>
</evidence>